<keyword evidence="4 12" id="KW-0813">Transport</keyword>
<dbReference type="NCBIfam" id="TIGR02797">
    <property type="entry name" value="exbB"/>
    <property type="match status" value="1"/>
</dbReference>
<comment type="subunit">
    <text evidence="2">The accessory proteins ExbB and ExbD seem to form a complex with TonB.</text>
</comment>
<evidence type="ECO:0000256" key="11">
    <source>
        <dbReference type="ARBA" id="ARBA00024816"/>
    </source>
</evidence>
<feature type="transmembrane region" description="Helical" evidence="13">
    <location>
        <begin position="190"/>
        <end position="216"/>
    </location>
</feature>
<feature type="transmembrane region" description="Helical" evidence="13">
    <location>
        <begin position="148"/>
        <end position="170"/>
    </location>
</feature>
<evidence type="ECO:0000256" key="1">
    <source>
        <dbReference type="ARBA" id="ARBA00004429"/>
    </source>
</evidence>
<evidence type="ECO:0000256" key="2">
    <source>
        <dbReference type="ARBA" id="ARBA00011471"/>
    </source>
</evidence>
<dbReference type="AlphaFoldDB" id="A0A7W9BJ14"/>
<evidence type="ECO:0000313" key="15">
    <source>
        <dbReference type="EMBL" id="MBB5721429.1"/>
    </source>
</evidence>
<evidence type="ECO:0000313" key="16">
    <source>
        <dbReference type="Proteomes" id="UP000535415"/>
    </source>
</evidence>
<keyword evidence="6" id="KW-0997">Cell inner membrane</keyword>
<comment type="caution">
    <text evidence="15">The sequence shown here is derived from an EMBL/GenBank/DDBJ whole genome shotgun (WGS) entry which is preliminary data.</text>
</comment>
<keyword evidence="9 13" id="KW-1133">Transmembrane helix</keyword>
<evidence type="ECO:0000256" key="9">
    <source>
        <dbReference type="ARBA" id="ARBA00022989"/>
    </source>
</evidence>
<keyword evidence="16" id="KW-1185">Reference proteome</keyword>
<dbReference type="Pfam" id="PF01618">
    <property type="entry name" value="MotA_ExbB"/>
    <property type="match status" value="1"/>
</dbReference>
<comment type="function">
    <text evidence="11">Involved in the TonB-dependent energy-dependent transport of various receptor-bound substrates. Protects ExbD from proteolytic degradation and functionally stabilizes TonB.</text>
</comment>
<evidence type="ECO:0000256" key="7">
    <source>
        <dbReference type="ARBA" id="ARBA00022692"/>
    </source>
</evidence>
<feature type="domain" description="MotA/TolQ/ExbB proton channel" evidence="14">
    <location>
        <begin position="104"/>
        <end position="219"/>
    </location>
</feature>
<keyword evidence="10 13" id="KW-0472">Membrane</keyword>
<dbReference type="RefSeq" id="WP_183526619.1">
    <property type="nucleotide sequence ID" value="NZ_JACIJM010000003.1"/>
</dbReference>
<organism evidence="15 16">
    <name type="scientific">Yoonia ponticola</name>
    <dbReference type="NCBI Taxonomy" id="1524255"/>
    <lineage>
        <taxon>Bacteria</taxon>
        <taxon>Pseudomonadati</taxon>
        <taxon>Pseudomonadota</taxon>
        <taxon>Alphaproteobacteria</taxon>
        <taxon>Rhodobacterales</taxon>
        <taxon>Paracoccaceae</taxon>
        <taxon>Yoonia</taxon>
    </lineage>
</organism>
<protein>
    <recommendedName>
        <fullName evidence="3">Biopolymer transport protein ExbB</fullName>
    </recommendedName>
</protein>
<dbReference type="InterPro" id="IPR002898">
    <property type="entry name" value="MotA_ExbB_proton_chnl"/>
</dbReference>
<evidence type="ECO:0000256" key="13">
    <source>
        <dbReference type="SAM" id="Phobius"/>
    </source>
</evidence>
<evidence type="ECO:0000256" key="10">
    <source>
        <dbReference type="ARBA" id="ARBA00023136"/>
    </source>
</evidence>
<dbReference type="EMBL" id="JACIJM010000003">
    <property type="protein sequence ID" value="MBB5721429.1"/>
    <property type="molecule type" value="Genomic_DNA"/>
</dbReference>
<dbReference type="GO" id="GO:0022857">
    <property type="term" value="F:transmembrane transporter activity"/>
    <property type="evidence" value="ECO:0007669"/>
    <property type="project" value="InterPro"/>
</dbReference>
<evidence type="ECO:0000256" key="12">
    <source>
        <dbReference type="RuleBase" id="RU004057"/>
    </source>
</evidence>
<dbReference type="PANTHER" id="PTHR30625">
    <property type="entry name" value="PROTEIN TOLQ"/>
    <property type="match status" value="1"/>
</dbReference>
<sequence length="274" mass="28746">MTILTASFSLVFADYQTQVTHWLATAGEDHMSPVGMFMAADVIVKTVMLILIVASVLVWAIFAARLILLIAARIRLRRNYRVLDRAGHLDRNGPFRKGGGVVGAMVRVAMSEITASQGADRAGIKERTDSALSRIEAGAGRGMQRGTALLAITGSSAPFIGLFGTVWGIMNSFVSIAETNTTNLAVVAPGIAEALLATAMGLVAAIPAVIFFNLLARFNGAYKAMLADASALVSRHLSRDLDLAAMTPQAEPEAAIAVDTPAPVVATPALQAAE</sequence>
<dbReference type="Proteomes" id="UP000535415">
    <property type="component" value="Unassembled WGS sequence"/>
</dbReference>
<name>A0A7W9BJ14_9RHOB</name>
<evidence type="ECO:0000256" key="5">
    <source>
        <dbReference type="ARBA" id="ARBA00022475"/>
    </source>
</evidence>
<evidence type="ECO:0000259" key="14">
    <source>
        <dbReference type="Pfam" id="PF01618"/>
    </source>
</evidence>
<feature type="transmembrane region" description="Helical" evidence="13">
    <location>
        <begin position="42"/>
        <end position="71"/>
    </location>
</feature>
<evidence type="ECO:0000256" key="6">
    <source>
        <dbReference type="ARBA" id="ARBA00022519"/>
    </source>
</evidence>
<keyword evidence="8 12" id="KW-0653">Protein transport</keyword>
<keyword evidence="5" id="KW-1003">Cell membrane</keyword>
<gene>
    <name evidence="15" type="ORF">FHS72_001041</name>
</gene>
<comment type="subcellular location">
    <subcellularLocation>
        <location evidence="1">Cell inner membrane</location>
        <topology evidence="1">Multi-pass membrane protein</topology>
    </subcellularLocation>
    <subcellularLocation>
        <location evidence="12">Membrane</location>
        <topology evidence="12">Multi-pass membrane protein</topology>
    </subcellularLocation>
</comment>
<evidence type="ECO:0000256" key="8">
    <source>
        <dbReference type="ARBA" id="ARBA00022927"/>
    </source>
</evidence>
<dbReference type="GO" id="GO:0005886">
    <property type="term" value="C:plasma membrane"/>
    <property type="evidence" value="ECO:0007669"/>
    <property type="project" value="UniProtKB-SubCell"/>
</dbReference>
<dbReference type="InterPro" id="IPR014164">
    <property type="entry name" value="TonB_ExbB_1"/>
</dbReference>
<accession>A0A7W9BJ14</accession>
<evidence type="ECO:0000256" key="3">
    <source>
        <dbReference type="ARBA" id="ARBA00022093"/>
    </source>
</evidence>
<proteinExistence type="inferred from homology"/>
<dbReference type="GO" id="GO:0017038">
    <property type="term" value="P:protein import"/>
    <property type="evidence" value="ECO:0007669"/>
    <property type="project" value="TreeGrafter"/>
</dbReference>
<keyword evidence="7 13" id="KW-0812">Transmembrane</keyword>
<dbReference type="InterPro" id="IPR050790">
    <property type="entry name" value="ExbB/TolQ_transport"/>
</dbReference>
<dbReference type="PANTHER" id="PTHR30625:SF16">
    <property type="entry name" value="BIOPOLYMER TRANSPORT PROTEIN EXBB"/>
    <property type="match status" value="1"/>
</dbReference>
<evidence type="ECO:0000256" key="4">
    <source>
        <dbReference type="ARBA" id="ARBA00022448"/>
    </source>
</evidence>
<reference evidence="15 16" key="1">
    <citation type="submission" date="2020-08" db="EMBL/GenBank/DDBJ databases">
        <title>Genomic Encyclopedia of Type Strains, Phase IV (KMG-IV): sequencing the most valuable type-strain genomes for metagenomic binning, comparative biology and taxonomic classification.</title>
        <authorList>
            <person name="Goeker M."/>
        </authorList>
    </citation>
    <scope>NUCLEOTIDE SEQUENCE [LARGE SCALE GENOMIC DNA]</scope>
    <source>
        <strain evidence="15 16">DSM 101064</strain>
    </source>
</reference>
<comment type="similarity">
    <text evidence="12">Belongs to the exbB/tolQ family.</text>
</comment>